<accession>F4RJK9</accession>
<evidence type="ECO:0000256" key="6">
    <source>
        <dbReference type="PROSITE-ProRule" id="PRU00339"/>
    </source>
</evidence>
<dbReference type="GO" id="GO:0005829">
    <property type="term" value="C:cytosol"/>
    <property type="evidence" value="ECO:0007669"/>
    <property type="project" value="TreeGrafter"/>
</dbReference>
<keyword evidence="5 6" id="KW-0802">TPR repeat</keyword>
<dbReference type="OrthoDB" id="10006023at2759"/>
<dbReference type="GeneID" id="18927472"/>
<evidence type="ECO:0000256" key="2">
    <source>
        <dbReference type="ARBA" id="ARBA00005348"/>
    </source>
</evidence>
<organism evidence="8">
    <name type="scientific">Melampsora larici-populina (strain 98AG31 / pathotype 3-4-7)</name>
    <name type="common">Poplar leaf rust fungus</name>
    <dbReference type="NCBI Taxonomy" id="747676"/>
    <lineage>
        <taxon>Eukaryota</taxon>
        <taxon>Fungi</taxon>
        <taxon>Dikarya</taxon>
        <taxon>Basidiomycota</taxon>
        <taxon>Pucciniomycotina</taxon>
        <taxon>Pucciniomycetes</taxon>
        <taxon>Pucciniales</taxon>
        <taxon>Melampsoraceae</taxon>
        <taxon>Melampsora</taxon>
    </lineage>
</organism>
<keyword evidence="3" id="KW-0963">Cytoplasm</keyword>
<dbReference type="InterPro" id="IPR024111">
    <property type="entry name" value="PEX5/PEX5L"/>
</dbReference>
<dbReference type="InParanoid" id="F4RJK9"/>
<comment type="similarity">
    <text evidence="2">Belongs to the peroxisomal targeting signal receptor family.</text>
</comment>
<dbReference type="PANTHER" id="PTHR10130:SF9">
    <property type="entry name" value="PEROXISOMAL TARGETING SIGNAL RECEPTOR"/>
    <property type="match status" value="1"/>
</dbReference>
<feature type="repeat" description="TPR" evidence="6">
    <location>
        <begin position="194"/>
        <end position="227"/>
    </location>
</feature>
<dbReference type="PANTHER" id="PTHR10130">
    <property type="entry name" value="PEROXISOMAL TARGETING SIGNAL 1 RECEPTOR PEX5"/>
    <property type="match status" value="1"/>
</dbReference>
<evidence type="ECO:0000256" key="1">
    <source>
        <dbReference type="ARBA" id="ARBA00004496"/>
    </source>
</evidence>
<reference evidence="8" key="1">
    <citation type="journal article" date="2011" name="Proc. Natl. Acad. Sci. U.S.A.">
        <title>Obligate biotrophy features unraveled by the genomic analysis of rust fungi.</title>
        <authorList>
            <person name="Duplessis S."/>
            <person name="Cuomo C.A."/>
            <person name="Lin Y.-C."/>
            <person name="Aerts A."/>
            <person name="Tisserant E."/>
            <person name="Veneault-Fourrey C."/>
            <person name="Joly D.L."/>
            <person name="Hacquard S."/>
            <person name="Amselem J."/>
            <person name="Cantarel B.L."/>
            <person name="Chiu R."/>
            <person name="Coutinho P.M."/>
            <person name="Feau N."/>
            <person name="Field M."/>
            <person name="Frey P."/>
            <person name="Gelhaye E."/>
            <person name="Goldberg J."/>
            <person name="Grabherr M.G."/>
            <person name="Kodira C.D."/>
            <person name="Kohler A."/>
            <person name="Kuees U."/>
            <person name="Lindquist E.A."/>
            <person name="Lucas S.M."/>
            <person name="Mago R."/>
            <person name="Mauceli E."/>
            <person name="Morin E."/>
            <person name="Murat C."/>
            <person name="Pangilinan J.L."/>
            <person name="Park R."/>
            <person name="Pearson M."/>
            <person name="Quesneville H."/>
            <person name="Rouhier N."/>
            <person name="Sakthikumar S."/>
            <person name="Salamov A.A."/>
            <person name="Schmutz J."/>
            <person name="Selles B."/>
            <person name="Shapiro H."/>
            <person name="Tanguay P."/>
            <person name="Tuskan G.A."/>
            <person name="Henrissat B."/>
            <person name="Van de Peer Y."/>
            <person name="Rouze P."/>
            <person name="Ellis J.G."/>
            <person name="Dodds P.N."/>
            <person name="Schein J.E."/>
            <person name="Zhong S."/>
            <person name="Hamelin R.C."/>
            <person name="Grigoriev I.V."/>
            <person name="Szabo L.J."/>
            <person name="Martin F."/>
        </authorList>
    </citation>
    <scope>NUCLEOTIDE SEQUENCE [LARGE SCALE GENOMIC DNA]</scope>
    <source>
        <strain evidence="8">98AG31 / pathotype 3-4-7</strain>
    </source>
</reference>
<dbReference type="Proteomes" id="UP000001072">
    <property type="component" value="Unassembled WGS sequence"/>
</dbReference>
<dbReference type="InterPro" id="IPR011990">
    <property type="entry name" value="TPR-like_helical_dom_sf"/>
</dbReference>
<gene>
    <name evidence="7" type="ORF">MELLADRAFT_35500</name>
</gene>
<evidence type="ECO:0000313" key="7">
    <source>
        <dbReference type="EMBL" id="EGG07474.1"/>
    </source>
</evidence>
<dbReference type="RefSeq" id="XP_007409381.1">
    <property type="nucleotide sequence ID" value="XM_007409319.1"/>
</dbReference>
<dbReference type="GO" id="GO:0005052">
    <property type="term" value="F:peroxisome matrix targeting signal-1 binding"/>
    <property type="evidence" value="ECO:0007669"/>
    <property type="project" value="TreeGrafter"/>
</dbReference>
<name>F4RJK9_MELLP</name>
<dbReference type="GO" id="GO:0005778">
    <property type="term" value="C:peroxisomal membrane"/>
    <property type="evidence" value="ECO:0007669"/>
    <property type="project" value="TreeGrafter"/>
</dbReference>
<dbReference type="STRING" id="747676.F4RJK9"/>
<dbReference type="SMART" id="SM00028">
    <property type="entry name" value="TPR"/>
    <property type="match status" value="4"/>
</dbReference>
<dbReference type="SUPFAM" id="SSF48452">
    <property type="entry name" value="TPR-like"/>
    <property type="match status" value="1"/>
</dbReference>
<protein>
    <submittedName>
        <fullName evidence="7">Uncharacterized protein</fullName>
    </submittedName>
</protein>
<evidence type="ECO:0000256" key="4">
    <source>
        <dbReference type="ARBA" id="ARBA00022737"/>
    </source>
</evidence>
<keyword evidence="4" id="KW-0677">Repeat</keyword>
<feature type="repeat" description="TPR" evidence="6">
    <location>
        <begin position="35"/>
        <end position="68"/>
    </location>
</feature>
<proteinExistence type="inferred from homology"/>
<feature type="repeat" description="TPR" evidence="6">
    <location>
        <begin position="160"/>
        <end position="193"/>
    </location>
</feature>
<dbReference type="HOGENOM" id="CLU_013516_1_0_1"/>
<dbReference type="eggNOG" id="KOG1125">
    <property type="taxonomic scope" value="Eukaryota"/>
</dbReference>
<keyword evidence="8" id="KW-1185">Reference proteome</keyword>
<dbReference type="Gene3D" id="1.25.40.10">
    <property type="entry name" value="Tetratricopeptide repeat domain"/>
    <property type="match status" value="1"/>
</dbReference>
<dbReference type="EMBL" id="GL883104">
    <property type="protein sequence ID" value="EGG07474.1"/>
    <property type="molecule type" value="Genomic_DNA"/>
</dbReference>
<sequence length="282" mass="31637">MNTTHHHSHHDLIGGGLLESVLEQEGKVLDEPTSGQAWYELGLRQQANEQEKLAIAALKRSLELDPNLSDARLALSISYSNENRKSESLREMERWTEDTMSKINKYSNVINMSGLRHMKEEEEAEEEEESIEARYSNLIETLLSLARLGGREEGCVTVDEDLQIALGVLFNGKEEYEKASDCFGTALSVRPSDPILFNRLGATLANNGKADEAIEYYLRALELLPSYVRARYNLSISLINLGNYMESIEHLLIGLETQVEDQGSSGVTSEVLWQTLEINCSL</sequence>
<evidence type="ECO:0000256" key="3">
    <source>
        <dbReference type="ARBA" id="ARBA00022490"/>
    </source>
</evidence>
<dbReference type="Pfam" id="PF00515">
    <property type="entry name" value="TPR_1"/>
    <property type="match status" value="1"/>
</dbReference>
<dbReference type="Pfam" id="PF13181">
    <property type="entry name" value="TPR_8"/>
    <property type="match status" value="1"/>
</dbReference>
<dbReference type="InterPro" id="IPR019734">
    <property type="entry name" value="TPR_rpt"/>
</dbReference>
<dbReference type="KEGG" id="mlr:MELLADRAFT_35500"/>
<dbReference type="GO" id="GO:0016560">
    <property type="term" value="P:protein import into peroxisome matrix, docking"/>
    <property type="evidence" value="ECO:0007669"/>
    <property type="project" value="TreeGrafter"/>
</dbReference>
<dbReference type="AlphaFoldDB" id="F4RJK9"/>
<dbReference type="PROSITE" id="PS50005">
    <property type="entry name" value="TPR"/>
    <property type="match status" value="3"/>
</dbReference>
<evidence type="ECO:0000256" key="5">
    <source>
        <dbReference type="ARBA" id="ARBA00022803"/>
    </source>
</evidence>
<comment type="subcellular location">
    <subcellularLocation>
        <location evidence="1">Cytoplasm</location>
    </subcellularLocation>
</comment>
<dbReference type="VEuPathDB" id="FungiDB:MELLADRAFT_35500"/>
<evidence type="ECO:0000313" key="8">
    <source>
        <dbReference type="Proteomes" id="UP000001072"/>
    </source>
</evidence>